<dbReference type="InterPro" id="IPR012000">
    <property type="entry name" value="Thiamin_PyroP_enz_cen_dom"/>
</dbReference>
<dbReference type="Pfam" id="PF02776">
    <property type="entry name" value="TPP_enzyme_N"/>
    <property type="match status" value="1"/>
</dbReference>
<evidence type="ECO:0000259" key="2">
    <source>
        <dbReference type="Pfam" id="PF00205"/>
    </source>
</evidence>
<evidence type="ECO:0000256" key="1">
    <source>
        <dbReference type="ARBA" id="ARBA00007812"/>
    </source>
</evidence>
<dbReference type="GO" id="GO:0050660">
    <property type="term" value="F:flavin adenine dinucleotide binding"/>
    <property type="evidence" value="ECO:0007669"/>
    <property type="project" value="TreeGrafter"/>
</dbReference>
<feature type="domain" description="Thiamine pyrophosphate enzyme N-terminal TPP-binding" evidence="3">
    <location>
        <begin position="1"/>
        <end position="106"/>
    </location>
</feature>
<dbReference type="PANTHER" id="PTHR18968">
    <property type="entry name" value="THIAMINE PYROPHOSPHATE ENZYMES"/>
    <property type="match status" value="1"/>
</dbReference>
<name>A0A381W626_9ZZZZ</name>
<dbReference type="GO" id="GO:0000287">
    <property type="term" value="F:magnesium ion binding"/>
    <property type="evidence" value="ECO:0007669"/>
    <property type="project" value="InterPro"/>
</dbReference>
<evidence type="ECO:0000259" key="3">
    <source>
        <dbReference type="Pfam" id="PF02776"/>
    </source>
</evidence>
<reference evidence="4" key="1">
    <citation type="submission" date="2018-05" db="EMBL/GenBank/DDBJ databases">
        <authorList>
            <person name="Lanie J.A."/>
            <person name="Ng W.-L."/>
            <person name="Kazmierczak K.M."/>
            <person name="Andrzejewski T.M."/>
            <person name="Davidsen T.M."/>
            <person name="Wayne K.J."/>
            <person name="Tettelin H."/>
            <person name="Glass J.I."/>
            <person name="Rusch D."/>
            <person name="Podicherti R."/>
            <person name="Tsui H.-C.T."/>
            <person name="Winkler M.E."/>
        </authorList>
    </citation>
    <scope>NUCLEOTIDE SEQUENCE</scope>
</reference>
<dbReference type="GO" id="GO:0030976">
    <property type="term" value="F:thiamine pyrophosphate binding"/>
    <property type="evidence" value="ECO:0007669"/>
    <property type="project" value="InterPro"/>
</dbReference>
<dbReference type="SUPFAM" id="SSF52518">
    <property type="entry name" value="Thiamin diphosphate-binding fold (THDP-binding)"/>
    <property type="match status" value="1"/>
</dbReference>
<dbReference type="SUPFAM" id="SSF52467">
    <property type="entry name" value="DHS-like NAD/FAD-binding domain"/>
    <property type="match status" value="1"/>
</dbReference>
<dbReference type="InterPro" id="IPR045229">
    <property type="entry name" value="TPP_enz"/>
</dbReference>
<feature type="non-terminal residue" evidence="4">
    <location>
        <position position="397"/>
    </location>
</feature>
<organism evidence="4">
    <name type="scientific">marine metagenome</name>
    <dbReference type="NCBI Taxonomy" id="408172"/>
    <lineage>
        <taxon>unclassified sequences</taxon>
        <taxon>metagenomes</taxon>
        <taxon>ecological metagenomes</taxon>
    </lineage>
</organism>
<dbReference type="AlphaFoldDB" id="A0A381W626"/>
<dbReference type="EMBL" id="UINC01010763">
    <property type="protein sequence ID" value="SVA47761.1"/>
    <property type="molecule type" value="Genomic_DNA"/>
</dbReference>
<dbReference type="Gene3D" id="3.40.50.1220">
    <property type="entry name" value="TPP-binding domain"/>
    <property type="match status" value="1"/>
</dbReference>
<dbReference type="InterPro" id="IPR029061">
    <property type="entry name" value="THDP-binding"/>
</dbReference>
<gene>
    <name evidence="4" type="ORF">METZ01_LOCUS100615</name>
</gene>
<dbReference type="Pfam" id="PF00205">
    <property type="entry name" value="TPP_enzyme_M"/>
    <property type="match status" value="1"/>
</dbReference>
<comment type="similarity">
    <text evidence="1">Belongs to the TPP enzyme family.</text>
</comment>
<protein>
    <recommendedName>
        <fullName evidence="5">Thiamine pyrophosphate enzyme N-terminal TPP-binding domain-containing protein</fullName>
    </recommendedName>
</protein>
<evidence type="ECO:0008006" key="5">
    <source>
        <dbReference type="Google" id="ProtNLM"/>
    </source>
</evidence>
<sequence length="397" mass="42201">MRGRQVFMDSLMAHGVDKIFGNPGTTESPLLDSLQNYPEIEYIVALHEGIAVGAASFYAQASGKTPVVNLHVAPGLGNGIGMMYSALKANSHMIVTAGQQDNRLRLRAPVLGHDLVSMATPVTKWAVQVEWADEMAAVMHRAFKVANEAPAGPVFVALPINVMEQETENCAGASSQMYAAPHPDLDGIAAITEVVKTAQSPAVVVSDDIARAGATDDLVALVEAMGAGVWFEAIRHHSAFPNRHPNAKDILPVDAAAIRGALHDADLVMLIGGPFFEEVWFTRGAPFPDGSKVIQIEESPARLAYNHPLDAGLVGHLPSTLRAMAQALQADSGYQAQAKSRNTALASQSVEAHAAYQARAQRAWDRDPISMPRVMAELNAGTPDNAVVVEEAITASL</sequence>
<dbReference type="CDD" id="cd07035">
    <property type="entry name" value="TPP_PYR_POX_like"/>
    <property type="match status" value="1"/>
</dbReference>
<dbReference type="InterPro" id="IPR012001">
    <property type="entry name" value="Thiamin_PyroP_enz_TPP-bd_dom"/>
</dbReference>
<dbReference type="InterPro" id="IPR029035">
    <property type="entry name" value="DHS-like_NAD/FAD-binding_dom"/>
</dbReference>
<proteinExistence type="inferred from homology"/>
<accession>A0A381W626</accession>
<dbReference type="GO" id="GO:0003984">
    <property type="term" value="F:acetolactate synthase activity"/>
    <property type="evidence" value="ECO:0007669"/>
    <property type="project" value="TreeGrafter"/>
</dbReference>
<dbReference type="PANTHER" id="PTHR18968:SF133">
    <property type="entry name" value="BENZOYLFORMATE DECARBOXYLASE"/>
    <property type="match status" value="1"/>
</dbReference>
<feature type="domain" description="Thiamine pyrophosphate enzyme central" evidence="2">
    <location>
        <begin position="188"/>
        <end position="323"/>
    </location>
</feature>
<evidence type="ECO:0000313" key="4">
    <source>
        <dbReference type="EMBL" id="SVA47761.1"/>
    </source>
</evidence>
<dbReference type="Gene3D" id="3.40.50.970">
    <property type="match status" value="1"/>
</dbReference>